<dbReference type="InterPro" id="IPR032710">
    <property type="entry name" value="NTF2-like_dom_sf"/>
</dbReference>
<dbReference type="NCBIfam" id="TIGR02246">
    <property type="entry name" value="SgcJ/EcaC family oxidoreductase"/>
    <property type="match status" value="1"/>
</dbReference>
<keyword evidence="3" id="KW-1185">Reference proteome</keyword>
<protein>
    <submittedName>
        <fullName evidence="2">SgcJ/EcaC family oxidoreductase</fullName>
    </submittedName>
</protein>
<evidence type="ECO:0000259" key="1">
    <source>
        <dbReference type="Pfam" id="PF14534"/>
    </source>
</evidence>
<dbReference type="Proteomes" id="UP001141259">
    <property type="component" value="Unassembled WGS sequence"/>
</dbReference>
<gene>
    <name evidence="2" type="ORF">NZH93_21960</name>
</gene>
<organism evidence="2 3">
    <name type="scientific">Umezawaea endophytica</name>
    <dbReference type="NCBI Taxonomy" id="1654476"/>
    <lineage>
        <taxon>Bacteria</taxon>
        <taxon>Bacillati</taxon>
        <taxon>Actinomycetota</taxon>
        <taxon>Actinomycetes</taxon>
        <taxon>Pseudonocardiales</taxon>
        <taxon>Pseudonocardiaceae</taxon>
        <taxon>Umezawaea</taxon>
    </lineage>
</organism>
<dbReference type="SUPFAM" id="SSF54427">
    <property type="entry name" value="NTF2-like"/>
    <property type="match status" value="1"/>
</dbReference>
<dbReference type="Pfam" id="PF14534">
    <property type="entry name" value="DUF4440"/>
    <property type="match status" value="1"/>
</dbReference>
<sequence length="128" mass="13843">MSDDDLVRGLWSTMAEGWAAGDAARFAAVFGPDVDFVTVRGEDLRGRAAVEEVHARLFASAFRDTRLVPNFLLVRPLADGVHLVHVTTGIVPLGVLTHAQAVVTRRDGGWEITAFHNMIPNAPRGTTP</sequence>
<dbReference type="AlphaFoldDB" id="A0A9X3AHK7"/>
<dbReference type="InterPro" id="IPR027843">
    <property type="entry name" value="DUF4440"/>
</dbReference>
<dbReference type="RefSeq" id="WP_259625032.1">
    <property type="nucleotide sequence ID" value="NZ_JANYMP010000010.1"/>
</dbReference>
<dbReference type="Gene3D" id="3.10.450.50">
    <property type="match status" value="1"/>
</dbReference>
<dbReference type="EMBL" id="JANYMP010000010">
    <property type="protein sequence ID" value="MCS7479535.1"/>
    <property type="molecule type" value="Genomic_DNA"/>
</dbReference>
<evidence type="ECO:0000313" key="2">
    <source>
        <dbReference type="EMBL" id="MCS7479535.1"/>
    </source>
</evidence>
<accession>A0A9X3AHK7</accession>
<name>A0A9X3AHK7_9PSEU</name>
<reference evidence="2" key="1">
    <citation type="submission" date="2022-08" db="EMBL/GenBank/DDBJ databases">
        <authorList>
            <person name="Tistechok S."/>
            <person name="Samborskyy M."/>
            <person name="Roman I."/>
        </authorList>
    </citation>
    <scope>NUCLEOTIDE SEQUENCE</scope>
    <source>
        <strain evidence="2">DSM 103496</strain>
    </source>
</reference>
<comment type="caution">
    <text evidence="2">The sequence shown here is derived from an EMBL/GenBank/DDBJ whole genome shotgun (WGS) entry which is preliminary data.</text>
</comment>
<dbReference type="InterPro" id="IPR011944">
    <property type="entry name" value="Steroid_delta5-4_isomerase"/>
</dbReference>
<feature type="domain" description="DUF4440" evidence="1">
    <location>
        <begin position="7"/>
        <end position="112"/>
    </location>
</feature>
<evidence type="ECO:0000313" key="3">
    <source>
        <dbReference type="Proteomes" id="UP001141259"/>
    </source>
</evidence>
<proteinExistence type="predicted"/>